<feature type="coiled-coil region" evidence="2">
    <location>
        <begin position="91"/>
        <end position="118"/>
    </location>
</feature>
<organism evidence="5 6">
    <name type="scientific">Microlunatus endophyticus</name>
    <dbReference type="NCBI Taxonomy" id="1716077"/>
    <lineage>
        <taxon>Bacteria</taxon>
        <taxon>Bacillati</taxon>
        <taxon>Actinomycetota</taxon>
        <taxon>Actinomycetes</taxon>
        <taxon>Propionibacteriales</taxon>
        <taxon>Propionibacteriaceae</taxon>
        <taxon>Microlunatus</taxon>
    </lineage>
</organism>
<evidence type="ECO:0000256" key="4">
    <source>
        <dbReference type="SAM" id="Phobius"/>
    </source>
</evidence>
<dbReference type="GO" id="GO:0005886">
    <property type="term" value="C:plasma membrane"/>
    <property type="evidence" value="ECO:0007669"/>
    <property type="project" value="TreeGrafter"/>
</dbReference>
<keyword evidence="2" id="KW-0175">Coiled coil</keyword>
<evidence type="ECO:0000256" key="1">
    <source>
        <dbReference type="ARBA" id="ARBA00009108"/>
    </source>
</evidence>
<proteinExistence type="inferred from homology"/>
<keyword evidence="4" id="KW-0812">Transmembrane</keyword>
<comment type="similarity">
    <text evidence="1">Belongs to the UPF0749 family.</text>
</comment>
<keyword evidence="4" id="KW-0472">Membrane</keyword>
<name>A0A917S3D6_9ACTN</name>
<dbReference type="InterPro" id="IPR010273">
    <property type="entry name" value="DUF881"/>
</dbReference>
<evidence type="ECO:0000256" key="3">
    <source>
        <dbReference type="SAM" id="MobiDB-lite"/>
    </source>
</evidence>
<accession>A0A917S3D6</accession>
<evidence type="ECO:0000313" key="6">
    <source>
        <dbReference type="Proteomes" id="UP000613840"/>
    </source>
</evidence>
<evidence type="ECO:0000256" key="2">
    <source>
        <dbReference type="SAM" id="Coils"/>
    </source>
</evidence>
<dbReference type="PANTHER" id="PTHR37313">
    <property type="entry name" value="UPF0749 PROTEIN RV1825"/>
    <property type="match status" value="1"/>
</dbReference>
<feature type="compositionally biased region" description="Basic and acidic residues" evidence="3">
    <location>
        <begin position="10"/>
        <end position="25"/>
    </location>
</feature>
<feature type="region of interest" description="Disordered" evidence="3">
    <location>
        <begin position="257"/>
        <end position="278"/>
    </location>
</feature>
<gene>
    <name evidence="5" type="ORF">GCM10011575_08650</name>
</gene>
<keyword evidence="6" id="KW-1185">Reference proteome</keyword>
<feature type="compositionally biased region" description="Low complexity" evidence="3">
    <location>
        <begin position="26"/>
        <end position="36"/>
    </location>
</feature>
<sequence>MPDDAQTPEPDVKTPELVEGADDRPSTSSGTEGSSGPWRRIRRAFTRPGKGQLIAALMLFLVAFGGVLQVRSNRTDDTYANARQDDLVQILDGLNSESRRLQGEIEDLQKTRDNLRSGANRQQVARSETRLRIGDLGILAGTEKAEGPGVRITVTDPHQKLTPELMLEGIEELRDAGAEAIEIDNSYRVVATTYFAGTAGNVTVDGQPIGSPVVIEAIGDSDSLASGADFRGGFADQVTGSTQGQVEIVRKSTIDIDSLHTQKKNQYARPASSPSAKR</sequence>
<dbReference type="Proteomes" id="UP000613840">
    <property type="component" value="Unassembled WGS sequence"/>
</dbReference>
<keyword evidence="4" id="KW-1133">Transmembrane helix</keyword>
<protein>
    <submittedName>
        <fullName evidence="5">Membrane protein</fullName>
    </submittedName>
</protein>
<dbReference type="RefSeq" id="WP_188893958.1">
    <property type="nucleotide sequence ID" value="NZ_BMMZ01000002.1"/>
</dbReference>
<reference evidence="5" key="2">
    <citation type="submission" date="2020-09" db="EMBL/GenBank/DDBJ databases">
        <authorList>
            <person name="Sun Q."/>
            <person name="Zhou Y."/>
        </authorList>
    </citation>
    <scope>NUCLEOTIDE SEQUENCE</scope>
    <source>
        <strain evidence="5">CGMCC 4.7306</strain>
    </source>
</reference>
<dbReference type="Gene3D" id="3.30.70.1880">
    <property type="entry name" value="Protein of unknown function DUF881"/>
    <property type="match status" value="1"/>
</dbReference>
<dbReference type="PANTHER" id="PTHR37313:SF2">
    <property type="entry name" value="UPF0749 PROTEIN YLXX"/>
    <property type="match status" value="1"/>
</dbReference>
<feature type="region of interest" description="Disordered" evidence="3">
    <location>
        <begin position="1"/>
        <end position="40"/>
    </location>
</feature>
<dbReference type="AlphaFoldDB" id="A0A917S3D6"/>
<reference evidence="5" key="1">
    <citation type="journal article" date="2014" name="Int. J. Syst. Evol. Microbiol.">
        <title>Complete genome sequence of Corynebacterium casei LMG S-19264T (=DSM 44701T), isolated from a smear-ripened cheese.</title>
        <authorList>
            <consortium name="US DOE Joint Genome Institute (JGI-PGF)"/>
            <person name="Walter F."/>
            <person name="Albersmeier A."/>
            <person name="Kalinowski J."/>
            <person name="Ruckert C."/>
        </authorList>
    </citation>
    <scope>NUCLEOTIDE SEQUENCE</scope>
    <source>
        <strain evidence="5">CGMCC 4.7306</strain>
    </source>
</reference>
<comment type="caution">
    <text evidence="5">The sequence shown here is derived from an EMBL/GenBank/DDBJ whole genome shotgun (WGS) entry which is preliminary data.</text>
</comment>
<dbReference type="EMBL" id="BMMZ01000002">
    <property type="protein sequence ID" value="GGL52560.1"/>
    <property type="molecule type" value="Genomic_DNA"/>
</dbReference>
<dbReference type="Pfam" id="PF05949">
    <property type="entry name" value="DUF881"/>
    <property type="match status" value="1"/>
</dbReference>
<feature type="transmembrane region" description="Helical" evidence="4">
    <location>
        <begin position="49"/>
        <end position="68"/>
    </location>
</feature>
<evidence type="ECO:0000313" key="5">
    <source>
        <dbReference type="EMBL" id="GGL52560.1"/>
    </source>
</evidence>